<dbReference type="EMBL" id="BMDI01000001">
    <property type="protein sequence ID" value="GGI18154.1"/>
    <property type="molecule type" value="Genomic_DNA"/>
</dbReference>
<protein>
    <recommendedName>
        <fullName evidence="4">Poly-beta-1,6-N-acetyl-D-glucosamine biosynthesis protein PgaD</fullName>
    </recommendedName>
</protein>
<keyword evidence="1" id="KW-1133">Transmembrane helix</keyword>
<sequence length="165" mass="18656">MNRRNKPRVKLILNAPDKVSAQTKLGSNIVTILCWVVYIYLWIPLITLIAWAVGATHAYDELAFVRQVGDFRELVVFYGMVVALLGGGLLLWALKEYLRFRNANRRRPRGPATHAELASHTTATETDVERWQSLRRMIALHDENGKVMGVHEQLPSAEATPPQPT</sequence>
<evidence type="ECO:0000256" key="1">
    <source>
        <dbReference type="SAM" id="Phobius"/>
    </source>
</evidence>
<feature type="transmembrane region" description="Helical" evidence="1">
    <location>
        <begin position="74"/>
        <end position="94"/>
    </location>
</feature>
<proteinExistence type="predicted"/>
<dbReference type="NCBIfam" id="TIGR03940">
    <property type="entry name" value="PGA_PgaD"/>
    <property type="match status" value="1"/>
</dbReference>
<evidence type="ECO:0000313" key="3">
    <source>
        <dbReference type="Proteomes" id="UP000642180"/>
    </source>
</evidence>
<keyword evidence="1" id="KW-0812">Transmembrane</keyword>
<name>A0A8J3F2P1_9BURK</name>
<gene>
    <name evidence="2" type="ORF">GCM10008066_12580</name>
</gene>
<dbReference type="GO" id="GO:0043709">
    <property type="term" value="P:cell adhesion involved in single-species biofilm formation"/>
    <property type="evidence" value="ECO:0007669"/>
    <property type="project" value="InterPro"/>
</dbReference>
<reference evidence="3" key="1">
    <citation type="journal article" date="2019" name="Int. J. Syst. Evol. Microbiol.">
        <title>The Global Catalogue of Microorganisms (GCM) 10K type strain sequencing project: providing services to taxonomists for standard genome sequencing and annotation.</title>
        <authorList>
            <consortium name="The Broad Institute Genomics Platform"/>
            <consortium name="The Broad Institute Genome Sequencing Center for Infectious Disease"/>
            <person name="Wu L."/>
            <person name="Ma J."/>
        </authorList>
    </citation>
    <scope>NUCLEOTIDE SEQUENCE [LARGE SCALE GENOMIC DNA]</scope>
    <source>
        <strain evidence="3">CCM 2767</strain>
    </source>
</reference>
<dbReference type="RefSeq" id="WP_188380393.1">
    <property type="nucleotide sequence ID" value="NZ_BMDI01000001.1"/>
</dbReference>
<evidence type="ECO:0008006" key="4">
    <source>
        <dbReference type="Google" id="ProtNLM"/>
    </source>
</evidence>
<comment type="caution">
    <text evidence="2">The sequence shown here is derived from an EMBL/GenBank/DDBJ whole genome shotgun (WGS) entry which is preliminary data.</text>
</comment>
<dbReference type="Proteomes" id="UP000642180">
    <property type="component" value="Unassembled WGS sequence"/>
</dbReference>
<keyword evidence="3" id="KW-1185">Reference proteome</keyword>
<organism evidence="2 3">
    <name type="scientific">Oxalicibacterium faecigallinarum</name>
    <dbReference type="NCBI Taxonomy" id="573741"/>
    <lineage>
        <taxon>Bacteria</taxon>
        <taxon>Pseudomonadati</taxon>
        <taxon>Pseudomonadota</taxon>
        <taxon>Betaproteobacteria</taxon>
        <taxon>Burkholderiales</taxon>
        <taxon>Oxalobacteraceae</taxon>
        <taxon>Oxalicibacterium</taxon>
    </lineage>
</organism>
<dbReference type="AlphaFoldDB" id="A0A8J3F2P1"/>
<accession>A0A8J3F2P1</accession>
<feature type="transmembrane region" description="Helical" evidence="1">
    <location>
        <begin position="32"/>
        <end position="54"/>
    </location>
</feature>
<evidence type="ECO:0000313" key="2">
    <source>
        <dbReference type="EMBL" id="GGI18154.1"/>
    </source>
</evidence>
<dbReference type="Pfam" id="PF13994">
    <property type="entry name" value="PgaD"/>
    <property type="match status" value="1"/>
</dbReference>
<keyword evidence="1" id="KW-0472">Membrane</keyword>
<dbReference type="InterPro" id="IPR023829">
    <property type="entry name" value="PGA_PgaD"/>
</dbReference>